<evidence type="ECO:0000313" key="3">
    <source>
        <dbReference type="Proteomes" id="UP001150924"/>
    </source>
</evidence>
<evidence type="ECO:0000256" key="1">
    <source>
        <dbReference type="SAM" id="MobiDB-lite"/>
    </source>
</evidence>
<proteinExistence type="predicted"/>
<organism evidence="2 3">
    <name type="scientific">Nannocystis pusilla</name>
    <dbReference type="NCBI Taxonomy" id="889268"/>
    <lineage>
        <taxon>Bacteria</taxon>
        <taxon>Pseudomonadati</taxon>
        <taxon>Myxococcota</taxon>
        <taxon>Polyangia</taxon>
        <taxon>Nannocystales</taxon>
        <taxon>Nannocystaceae</taxon>
        <taxon>Nannocystis</taxon>
    </lineage>
</organism>
<dbReference type="EMBL" id="JAPNKE010000002">
    <property type="protein sequence ID" value="MCY1011188.1"/>
    <property type="molecule type" value="Genomic_DNA"/>
</dbReference>
<feature type="region of interest" description="Disordered" evidence="1">
    <location>
        <begin position="1"/>
        <end position="21"/>
    </location>
</feature>
<name>A0A9X3J2K2_9BACT</name>
<gene>
    <name evidence="2" type="ORF">OV079_37645</name>
</gene>
<sequence length="331" mass="36598">MRPLRLFGRTGDRSRGTPARIAPVSSPLDLGRFVQRRQLRGYEQDLARATYAYGVDLRRFQWLSHSLAAQTAMRALELRWSTHATTLMTAGDLQYPEGAESLPILQELIQIAELLHAGLPGIRFVSAKGRASGMWPLVAPLANSRGGDAWLVLDHDRLQTEAPAVRAFFLAQGLAHLQCGHGGLFMAHLMSARDRVTHGLVRAALRSWSQVAVFSADRAGLLAAGELEPALQALDRRGRPQPDWLPSFSPRSERERALREFERSRVVARIRSQQRHRREQASPEEIVAALEAGEATSAAAQPADAPAAEVPADAWPLARCDQRLTTRLRLL</sequence>
<dbReference type="AlphaFoldDB" id="A0A9X3J2K2"/>
<dbReference type="RefSeq" id="WP_267774433.1">
    <property type="nucleotide sequence ID" value="NZ_JAPNKE010000002.1"/>
</dbReference>
<evidence type="ECO:0000313" key="2">
    <source>
        <dbReference type="EMBL" id="MCY1011188.1"/>
    </source>
</evidence>
<dbReference type="Proteomes" id="UP001150924">
    <property type="component" value="Unassembled WGS sequence"/>
</dbReference>
<accession>A0A9X3J2K2</accession>
<reference evidence="2" key="1">
    <citation type="submission" date="2022-11" db="EMBL/GenBank/DDBJ databases">
        <title>Minimal conservation of predation-associated metabolite biosynthetic gene clusters underscores biosynthetic potential of Myxococcota including descriptions for ten novel species: Archangium lansinium sp. nov., Myxococcus landrumus sp. nov., Nannocystis bai.</title>
        <authorList>
            <person name="Ahearne A."/>
            <person name="Stevens C."/>
            <person name="Phillips K."/>
        </authorList>
    </citation>
    <scope>NUCLEOTIDE SEQUENCE</scope>
    <source>
        <strain evidence="2">Na p29</strain>
    </source>
</reference>
<keyword evidence="3" id="KW-1185">Reference proteome</keyword>
<protein>
    <submittedName>
        <fullName evidence="2">Uncharacterized protein</fullName>
    </submittedName>
</protein>
<comment type="caution">
    <text evidence="2">The sequence shown here is derived from an EMBL/GenBank/DDBJ whole genome shotgun (WGS) entry which is preliminary data.</text>
</comment>